<evidence type="ECO:0000256" key="1">
    <source>
        <dbReference type="SAM" id="Coils"/>
    </source>
</evidence>
<keyword evidence="2" id="KW-0812">Transmembrane</keyword>
<feature type="transmembrane region" description="Helical" evidence="2">
    <location>
        <begin position="34"/>
        <end position="51"/>
    </location>
</feature>
<comment type="caution">
    <text evidence="4">The sequence shown here is derived from an EMBL/GenBank/DDBJ whole genome shotgun (WGS) entry which is preliminary data.</text>
</comment>
<evidence type="ECO:0000313" key="4">
    <source>
        <dbReference type="EMBL" id="EOH93742.1"/>
    </source>
</evidence>
<keyword evidence="1" id="KW-0175">Coiled coil</keyword>
<dbReference type="EMBL" id="AJAQ01000016">
    <property type="protein sequence ID" value="EOH93742.1"/>
    <property type="molecule type" value="Genomic_DNA"/>
</dbReference>
<name>R2QBC8_9ENTE</name>
<dbReference type="InterPro" id="IPR032834">
    <property type="entry name" value="NatK-like_C"/>
</dbReference>
<organism evidence="4 5">
    <name type="scientific">Enterococcus pallens ATCC BAA-351</name>
    <dbReference type="NCBI Taxonomy" id="1158607"/>
    <lineage>
        <taxon>Bacteria</taxon>
        <taxon>Bacillati</taxon>
        <taxon>Bacillota</taxon>
        <taxon>Bacilli</taxon>
        <taxon>Lactobacillales</taxon>
        <taxon>Enterococcaceae</taxon>
        <taxon>Enterococcus</taxon>
    </lineage>
</organism>
<dbReference type="Proteomes" id="UP000013782">
    <property type="component" value="Unassembled WGS sequence"/>
</dbReference>
<keyword evidence="5" id="KW-1185">Reference proteome</keyword>
<feature type="coiled-coil region" evidence="1">
    <location>
        <begin position="227"/>
        <end position="254"/>
    </location>
</feature>
<feature type="transmembrane region" description="Helical" evidence="2">
    <location>
        <begin position="161"/>
        <end position="179"/>
    </location>
</feature>
<dbReference type="HOGENOM" id="CLU_020211_13_0_9"/>
<evidence type="ECO:0000256" key="2">
    <source>
        <dbReference type="SAM" id="Phobius"/>
    </source>
</evidence>
<proteinExistence type="predicted"/>
<keyword evidence="2" id="KW-1133">Transmembrane helix</keyword>
<evidence type="ECO:0000313" key="5">
    <source>
        <dbReference type="Proteomes" id="UP000013782"/>
    </source>
</evidence>
<dbReference type="eggNOG" id="COG3290">
    <property type="taxonomic scope" value="Bacteria"/>
</dbReference>
<dbReference type="CDD" id="cd16935">
    <property type="entry name" value="HATPase_AgrC-ComD-like"/>
    <property type="match status" value="1"/>
</dbReference>
<dbReference type="AlphaFoldDB" id="R2QBC8"/>
<dbReference type="SUPFAM" id="SSF55874">
    <property type="entry name" value="ATPase domain of HSP90 chaperone/DNA topoisomerase II/histidine kinase"/>
    <property type="match status" value="1"/>
</dbReference>
<dbReference type="PANTHER" id="PTHR40448">
    <property type="entry name" value="TWO-COMPONENT SENSOR HISTIDINE KINASE"/>
    <property type="match status" value="1"/>
</dbReference>
<feature type="transmembrane region" description="Helical" evidence="2">
    <location>
        <begin position="131"/>
        <end position="149"/>
    </location>
</feature>
<dbReference type="Pfam" id="PF14501">
    <property type="entry name" value="HATPase_c_5"/>
    <property type="match status" value="1"/>
</dbReference>
<feature type="transmembrane region" description="Helical" evidence="2">
    <location>
        <begin position="185"/>
        <end position="203"/>
    </location>
</feature>
<feature type="transmembrane region" description="Helical" evidence="2">
    <location>
        <begin position="63"/>
        <end position="84"/>
    </location>
</feature>
<dbReference type="InterPro" id="IPR036890">
    <property type="entry name" value="HATPase_C_sf"/>
</dbReference>
<feature type="domain" description="Sensor histidine kinase NatK-like C-terminal" evidence="3">
    <location>
        <begin position="325"/>
        <end position="420"/>
    </location>
</feature>
<gene>
    <name evidence="4" type="ORF">UAU_02438</name>
</gene>
<evidence type="ECO:0000259" key="3">
    <source>
        <dbReference type="Pfam" id="PF14501"/>
    </source>
</evidence>
<accession>R2QBC8</accession>
<reference evidence="4 5" key="1">
    <citation type="submission" date="2013-02" db="EMBL/GenBank/DDBJ databases">
        <title>The Genome Sequence of Enterococcus pallens BAA-351.</title>
        <authorList>
            <consortium name="The Broad Institute Genome Sequencing Platform"/>
            <consortium name="The Broad Institute Genome Sequencing Center for Infectious Disease"/>
            <person name="Earl A.M."/>
            <person name="Gilmore M.S."/>
            <person name="Lebreton F."/>
            <person name="Walker B."/>
            <person name="Young S.K."/>
            <person name="Zeng Q."/>
            <person name="Gargeya S."/>
            <person name="Fitzgerald M."/>
            <person name="Haas B."/>
            <person name="Abouelleil A."/>
            <person name="Alvarado L."/>
            <person name="Arachchi H.M."/>
            <person name="Berlin A.M."/>
            <person name="Chapman S.B."/>
            <person name="Dewar J."/>
            <person name="Goldberg J."/>
            <person name="Griggs A."/>
            <person name="Gujja S."/>
            <person name="Hansen M."/>
            <person name="Howarth C."/>
            <person name="Imamovic A."/>
            <person name="Larimer J."/>
            <person name="McCowan C."/>
            <person name="Murphy C."/>
            <person name="Neiman D."/>
            <person name="Pearson M."/>
            <person name="Priest M."/>
            <person name="Roberts A."/>
            <person name="Saif S."/>
            <person name="Shea T."/>
            <person name="Sisk P."/>
            <person name="Sykes S."/>
            <person name="Wortman J."/>
            <person name="Nusbaum C."/>
            <person name="Birren B."/>
        </authorList>
    </citation>
    <scope>NUCLEOTIDE SEQUENCE [LARGE SCALE GENOMIC DNA]</scope>
    <source>
        <strain evidence="4 5">ATCC BAA-351</strain>
    </source>
</reference>
<dbReference type="Gene3D" id="3.30.565.10">
    <property type="entry name" value="Histidine kinase-like ATPase, C-terminal domain"/>
    <property type="match status" value="1"/>
</dbReference>
<feature type="transmembrane region" description="Helical" evidence="2">
    <location>
        <begin position="96"/>
        <end position="119"/>
    </location>
</feature>
<dbReference type="GO" id="GO:0042802">
    <property type="term" value="F:identical protein binding"/>
    <property type="evidence" value="ECO:0007669"/>
    <property type="project" value="TreeGrafter"/>
</dbReference>
<protein>
    <recommendedName>
        <fullName evidence="3">Sensor histidine kinase NatK-like C-terminal domain-containing protein</fullName>
    </recommendedName>
</protein>
<dbReference type="RefSeq" id="WP_010757428.1">
    <property type="nucleotide sequence ID" value="NZ_ASWD01000001.1"/>
</dbReference>
<feature type="transmembrane region" description="Helical" evidence="2">
    <location>
        <begin position="6"/>
        <end position="22"/>
    </location>
</feature>
<keyword evidence="2" id="KW-0472">Membrane</keyword>
<sequence length="438" mass="51470">MFKDILFSVPVFILVTSINLYLLNNYFLTRKSGVKLGTIALTMIISTWLYLEINMALLPLGPGILRTVLLYTLSFVHQFVNLIFYQGKRYQKLFVASLYVYIGTFTESVLWMIVNLMMTPEEATLLDQTDWHSGEMSNLLIMLFFLVMYKGKRKPLHKLPTNLLLIHIAIIITWLYISITMLYETNIFSLVLILLLMGLFYAYSKLTEDSAVKNLRYQMQAQNQQMMLEHYQQVENYQQEIRMMRHEMKNQMLRLQGYLDEEDYPQIRKQLKDWFDGIAKVKHLHFTPNQSVNSLLSYKYRQAEEKGVSCEFQVELPPNLAIDEYDLTSLLGNILDNAIEACDYCPEQKHIFLRISFRKRCLFLICENTIDGLHRSFETRKVDTDNHGFGRTCIQDIVNKYDGELNESWQEKSFIMELTLFEKESKSILNQGNLIEAK</sequence>
<dbReference type="PATRIC" id="fig|1158607.3.peg.2413"/>
<dbReference type="STRING" id="160454.RV10_GL000722"/>
<dbReference type="PANTHER" id="PTHR40448:SF1">
    <property type="entry name" value="TWO-COMPONENT SENSOR HISTIDINE KINASE"/>
    <property type="match status" value="1"/>
</dbReference>